<gene>
    <name evidence="1" type="ORF">H9728_03805</name>
</gene>
<evidence type="ECO:0000313" key="2">
    <source>
        <dbReference type="Proteomes" id="UP000824135"/>
    </source>
</evidence>
<comment type="caution">
    <text evidence="1">The sequence shown here is derived from an EMBL/GenBank/DDBJ whole genome shotgun (WGS) entry which is preliminary data.</text>
</comment>
<dbReference type="Proteomes" id="UP000824135">
    <property type="component" value="Unassembled WGS sequence"/>
</dbReference>
<reference evidence="1" key="2">
    <citation type="submission" date="2021-04" db="EMBL/GenBank/DDBJ databases">
        <authorList>
            <person name="Gilroy R."/>
        </authorList>
    </citation>
    <scope>NUCLEOTIDE SEQUENCE</scope>
    <source>
        <strain evidence="1">CHK199-9574</strain>
    </source>
</reference>
<name>A0A9D1Z8T5_9FIRM</name>
<reference evidence="1" key="1">
    <citation type="journal article" date="2021" name="PeerJ">
        <title>Extensive microbial diversity within the chicken gut microbiome revealed by metagenomics and culture.</title>
        <authorList>
            <person name="Gilroy R."/>
            <person name="Ravi A."/>
            <person name="Getino M."/>
            <person name="Pursley I."/>
            <person name="Horton D.L."/>
            <person name="Alikhan N.F."/>
            <person name="Baker D."/>
            <person name="Gharbi K."/>
            <person name="Hall N."/>
            <person name="Watson M."/>
            <person name="Adriaenssens E.M."/>
            <person name="Foster-Nyarko E."/>
            <person name="Jarju S."/>
            <person name="Secka A."/>
            <person name="Antonio M."/>
            <person name="Oren A."/>
            <person name="Chaudhuri R.R."/>
            <person name="La Ragione R."/>
            <person name="Hildebrand F."/>
            <person name="Pallen M.J."/>
        </authorList>
    </citation>
    <scope>NUCLEOTIDE SEQUENCE</scope>
    <source>
        <strain evidence="1">CHK199-9574</strain>
    </source>
</reference>
<protein>
    <submittedName>
        <fullName evidence="1">Uncharacterized protein</fullName>
    </submittedName>
</protein>
<accession>A0A9D1Z8T5</accession>
<sequence length="83" mass="9953">MSERERAYYRNLIDAGCSEKSANIYLTLLRAGKKSEMLRLLESYRKELLDRLHADRQKIDCLDFFIFQMKKEKGECVRPEHPR</sequence>
<dbReference type="AlphaFoldDB" id="A0A9D1Z8T5"/>
<dbReference type="EMBL" id="DXCO01000030">
    <property type="protein sequence ID" value="HIY78147.1"/>
    <property type="molecule type" value="Genomic_DNA"/>
</dbReference>
<proteinExistence type="predicted"/>
<organism evidence="1 2">
    <name type="scientific">Candidatus Borkfalkia excrementavium</name>
    <dbReference type="NCBI Taxonomy" id="2838505"/>
    <lineage>
        <taxon>Bacteria</taxon>
        <taxon>Bacillati</taxon>
        <taxon>Bacillota</taxon>
        <taxon>Clostridia</taxon>
        <taxon>Christensenellales</taxon>
        <taxon>Christensenellaceae</taxon>
        <taxon>Candidatus Borkfalkia</taxon>
    </lineage>
</organism>
<evidence type="ECO:0000313" key="1">
    <source>
        <dbReference type="EMBL" id="HIY78147.1"/>
    </source>
</evidence>